<protein>
    <recommendedName>
        <fullName evidence="3">Integrase catalytic domain-containing protein</fullName>
    </recommendedName>
</protein>
<dbReference type="STRING" id="101091.A0A1C7MVX1"/>
<dbReference type="OrthoDB" id="2202254at2759"/>
<organism evidence="1 2">
    <name type="scientific">Choanephora cucurbitarum</name>
    <dbReference type="NCBI Taxonomy" id="101091"/>
    <lineage>
        <taxon>Eukaryota</taxon>
        <taxon>Fungi</taxon>
        <taxon>Fungi incertae sedis</taxon>
        <taxon>Mucoromycota</taxon>
        <taxon>Mucoromycotina</taxon>
        <taxon>Mucoromycetes</taxon>
        <taxon>Mucorales</taxon>
        <taxon>Mucorineae</taxon>
        <taxon>Choanephoraceae</taxon>
        <taxon>Choanephoroideae</taxon>
        <taxon>Choanephora</taxon>
    </lineage>
</organism>
<evidence type="ECO:0000313" key="2">
    <source>
        <dbReference type="Proteomes" id="UP000093000"/>
    </source>
</evidence>
<comment type="caution">
    <text evidence="1">The sequence shown here is derived from an EMBL/GenBank/DDBJ whole genome shotgun (WGS) entry which is preliminary data.</text>
</comment>
<evidence type="ECO:0000313" key="1">
    <source>
        <dbReference type="EMBL" id="OBZ80980.1"/>
    </source>
</evidence>
<dbReference type="GO" id="GO:0003676">
    <property type="term" value="F:nucleic acid binding"/>
    <property type="evidence" value="ECO:0007669"/>
    <property type="project" value="InterPro"/>
</dbReference>
<name>A0A1C7MVX1_9FUNG</name>
<gene>
    <name evidence="1" type="ORF">A0J61_10970</name>
</gene>
<reference evidence="1 2" key="1">
    <citation type="submission" date="2016-03" db="EMBL/GenBank/DDBJ databases">
        <title>Choanephora cucurbitarum.</title>
        <authorList>
            <person name="Min B."/>
            <person name="Park H."/>
            <person name="Park J.-H."/>
            <person name="Shin H.-D."/>
            <person name="Choi I.-G."/>
        </authorList>
    </citation>
    <scope>NUCLEOTIDE SEQUENCE [LARGE SCALE GENOMIC DNA]</scope>
    <source>
        <strain evidence="1 2">KUS-F28377</strain>
    </source>
</reference>
<dbReference type="SUPFAM" id="SSF53098">
    <property type="entry name" value="Ribonuclease H-like"/>
    <property type="match status" value="1"/>
</dbReference>
<dbReference type="InterPro" id="IPR036397">
    <property type="entry name" value="RNaseH_sf"/>
</dbReference>
<dbReference type="AlphaFoldDB" id="A0A1C7MVX1"/>
<dbReference type="Gene3D" id="3.30.420.10">
    <property type="entry name" value="Ribonuclease H-like superfamily/Ribonuclease H"/>
    <property type="match status" value="1"/>
</dbReference>
<keyword evidence="2" id="KW-1185">Reference proteome</keyword>
<dbReference type="InterPro" id="IPR050951">
    <property type="entry name" value="Retrovirus_Pol_polyprotein"/>
</dbReference>
<dbReference type="Proteomes" id="UP000093000">
    <property type="component" value="Unassembled WGS sequence"/>
</dbReference>
<accession>A0A1C7MVX1</accession>
<dbReference type="EMBL" id="LUGH01001548">
    <property type="protein sequence ID" value="OBZ80980.1"/>
    <property type="molecule type" value="Genomic_DNA"/>
</dbReference>
<proteinExistence type="predicted"/>
<sequence length="195" mass="22602">MTIICARLGIKRTLTSVEHPQTDGLVDRMNRTLKFITFAYNTAKHASTGVSPFQVMFGRLPILLNEEGLVIPEFKTYETETWVTYLNRYIPLLHGNVLQNFKTAQKHQKTFYDKGRRTKYDYNVGDKILRRNLEKTTFPKELWSGPYVIVDKNNAEGTSWKITKIDDPRAHITTANVRHMRPYHDPTTPLEGEAM</sequence>
<dbReference type="PANTHER" id="PTHR37984:SF5">
    <property type="entry name" value="PROTEIN NYNRIN-LIKE"/>
    <property type="match status" value="1"/>
</dbReference>
<dbReference type="InParanoid" id="A0A1C7MVX1"/>
<dbReference type="PANTHER" id="PTHR37984">
    <property type="entry name" value="PROTEIN CBG26694"/>
    <property type="match status" value="1"/>
</dbReference>
<dbReference type="InterPro" id="IPR012337">
    <property type="entry name" value="RNaseH-like_sf"/>
</dbReference>
<evidence type="ECO:0008006" key="3">
    <source>
        <dbReference type="Google" id="ProtNLM"/>
    </source>
</evidence>